<feature type="compositionally biased region" description="Basic and acidic residues" evidence="1">
    <location>
        <begin position="419"/>
        <end position="432"/>
    </location>
</feature>
<dbReference type="Pfam" id="PF00092">
    <property type="entry name" value="VWA"/>
    <property type="match status" value="1"/>
</dbReference>
<protein>
    <recommendedName>
        <fullName evidence="3">VWFA domain-containing protein</fullName>
    </recommendedName>
</protein>
<dbReference type="PATRIC" id="fig|52.7.peg.4869"/>
<dbReference type="SUPFAM" id="SSF53300">
    <property type="entry name" value="vWA-like"/>
    <property type="match status" value="1"/>
</dbReference>
<accession>A0A0K1EHC3</accession>
<dbReference type="PANTHER" id="PTHR10579:SF43">
    <property type="entry name" value="ZINC FINGER (C3HC4-TYPE RING FINGER) FAMILY PROTEIN"/>
    <property type="match status" value="1"/>
</dbReference>
<dbReference type="RefSeq" id="WP_050432219.1">
    <property type="nucleotide sequence ID" value="NZ_CP012159.1"/>
</dbReference>
<organism evidence="4 5">
    <name type="scientific">Chondromyces crocatus</name>
    <dbReference type="NCBI Taxonomy" id="52"/>
    <lineage>
        <taxon>Bacteria</taxon>
        <taxon>Pseudomonadati</taxon>
        <taxon>Myxococcota</taxon>
        <taxon>Polyangia</taxon>
        <taxon>Polyangiales</taxon>
        <taxon>Polyangiaceae</taxon>
        <taxon>Chondromyces</taxon>
    </lineage>
</organism>
<keyword evidence="5" id="KW-1185">Reference proteome</keyword>
<evidence type="ECO:0000313" key="4">
    <source>
        <dbReference type="EMBL" id="AKT40265.1"/>
    </source>
</evidence>
<dbReference type="InterPro" id="IPR002035">
    <property type="entry name" value="VWF_A"/>
</dbReference>
<feature type="domain" description="VWFA" evidence="3">
    <location>
        <begin position="105"/>
        <end position="281"/>
    </location>
</feature>
<dbReference type="OrthoDB" id="9781333at2"/>
<feature type="region of interest" description="Disordered" evidence="1">
    <location>
        <begin position="419"/>
        <end position="516"/>
    </location>
</feature>
<dbReference type="Gene3D" id="3.40.50.410">
    <property type="entry name" value="von Willebrand factor, type A domain"/>
    <property type="match status" value="1"/>
</dbReference>
<proteinExistence type="predicted"/>
<dbReference type="KEGG" id="ccro:CMC5_044180"/>
<dbReference type="STRING" id="52.CMC5_044180"/>
<dbReference type="InterPro" id="IPR036465">
    <property type="entry name" value="vWFA_dom_sf"/>
</dbReference>
<evidence type="ECO:0000259" key="3">
    <source>
        <dbReference type="PROSITE" id="PS50234"/>
    </source>
</evidence>
<evidence type="ECO:0000256" key="1">
    <source>
        <dbReference type="SAM" id="MobiDB-lite"/>
    </source>
</evidence>
<dbReference type="EMBL" id="CP012159">
    <property type="protein sequence ID" value="AKT40265.1"/>
    <property type="molecule type" value="Genomic_DNA"/>
</dbReference>
<keyword evidence="2" id="KW-0732">Signal</keyword>
<dbReference type="InterPro" id="IPR051266">
    <property type="entry name" value="CLCR"/>
</dbReference>
<reference evidence="4 5" key="1">
    <citation type="submission" date="2015-07" db="EMBL/GenBank/DDBJ databases">
        <title>Genome analysis of myxobacterium Chondromyces crocatus Cm c5 reveals a high potential for natural compound synthesis and the genetic basis for the loss of fruiting body formation.</title>
        <authorList>
            <person name="Zaburannyi N."/>
            <person name="Bunk B."/>
            <person name="Maier J."/>
            <person name="Overmann J."/>
            <person name="Mueller R."/>
        </authorList>
    </citation>
    <scope>NUCLEOTIDE SEQUENCE [LARGE SCALE GENOMIC DNA]</scope>
    <source>
        <strain evidence="4 5">Cm c5</strain>
    </source>
</reference>
<name>A0A0K1EHC3_CHOCO</name>
<feature type="chain" id="PRO_5005459442" description="VWFA domain-containing protein" evidence="2">
    <location>
        <begin position="24"/>
        <end position="516"/>
    </location>
</feature>
<dbReference type="PANTHER" id="PTHR10579">
    <property type="entry name" value="CALCIUM-ACTIVATED CHLORIDE CHANNEL REGULATOR"/>
    <property type="match status" value="1"/>
</dbReference>
<gene>
    <name evidence="4" type="ORF">CMC5_044180</name>
</gene>
<feature type="signal peptide" evidence="2">
    <location>
        <begin position="1"/>
        <end position="23"/>
    </location>
</feature>
<dbReference type="Proteomes" id="UP000067626">
    <property type="component" value="Chromosome"/>
</dbReference>
<feature type="compositionally biased region" description="Basic and acidic residues" evidence="1">
    <location>
        <begin position="441"/>
        <end position="451"/>
    </location>
</feature>
<dbReference type="AlphaFoldDB" id="A0A0K1EHC3"/>
<evidence type="ECO:0000313" key="5">
    <source>
        <dbReference type="Proteomes" id="UP000067626"/>
    </source>
</evidence>
<dbReference type="SMART" id="SM00327">
    <property type="entry name" value="VWA"/>
    <property type="match status" value="1"/>
</dbReference>
<sequence length="516" mass="54368">MTPQKIAVLSALGMLLTSVSVYSLTPPGGRATVDPVATTDPALQGTTVAVGGDLSSDLGRFTTGGTLMLEGRLGHPRLLKTAGETFLMLEVKNEGSQANSQAAANLSLVIDRSGSMKGSRIQNALQAAVRAVDELQDGDVVSVVAFDTRTSVIVPPTTIGPGTRSRVIADIRGITLGGDTCISCGVDEGLSLLGQRSEGRVSRMLLLSDGDANNGVRDVPGFRSIAQRAHDRGVSITTIGVDIAYNEKILTAIAQESNGRHYFAENDSQLTRIFEQEAEALKTTVASGVELAVDLAPGVELDRVFDRTFRRAGNRVTVPLGSFSRGEVKTALLKVRLARPELGETAIADVGMTYRDLVESTDGRCSGKLALEVTDDPGLASTLDGIVAGRVQRSETAQTLQQANFLFKQGRVEEARRKLDDQRATLRSEATRAKSAAPKARAADVGRDFDKQAAALESASTDFDAPRRFATPAMPVEGSGQVAAGPAAAPPAEPQNTRAGQTAVKRNESNALELGF</sequence>
<evidence type="ECO:0000256" key="2">
    <source>
        <dbReference type="SAM" id="SignalP"/>
    </source>
</evidence>
<dbReference type="PROSITE" id="PS50234">
    <property type="entry name" value="VWFA"/>
    <property type="match status" value="1"/>
</dbReference>